<dbReference type="GO" id="GO:0016757">
    <property type="term" value="F:glycosyltransferase activity"/>
    <property type="evidence" value="ECO:0007669"/>
    <property type="project" value="UniProtKB-KW"/>
</dbReference>
<sequence>MKVVFDAYWWTAGPPSLRHVLREIVFAWHENFPDDELILVTRARHPADLGRLAGSATVRTTALWPQALAASRAARAVAESESAELLLTHNYAGRRRSGASAIYLHDVLFATNPEWFTAPERAYFSFMRRWAARADVVFTSSETEAHRIRQHSSAREVVAVGLGLSTELVSGTEEDPDDTLTSGRFLLTVGRLNVRKNLRQTVRAAISSGSISPRTPLVVVGAADGRDEGRAPDIDRAIADGSVVFTGFVSEARLRWLYRNCALFLFLSLGEGFGMPPVEASHFGAPVVVSDLPVFRETLPTRTRFVDPADTARQAALIRDALSPARPGTPWTEEPDVAIRHNWTDSVHRIRERARAGRATVVR</sequence>
<keyword evidence="4" id="KW-1185">Reference proteome</keyword>
<comment type="caution">
    <text evidence="3">The sequence shown here is derived from an EMBL/GenBank/DDBJ whole genome shotgun (WGS) entry which is preliminary data.</text>
</comment>
<reference evidence="3 4" key="1">
    <citation type="submission" date="2024-03" db="EMBL/GenBank/DDBJ databases">
        <title>YIM 134122 draft genome.</title>
        <authorList>
            <person name="Zuo S."/>
            <person name="Xiong L."/>
        </authorList>
    </citation>
    <scope>NUCLEOTIDE SEQUENCE [LARGE SCALE GENOMIC DNA]</scope>
    <source>
        <strain evidence="3 4">YIM 134122</strain>
    </source>
</reference>
<evidence type="ECO:0000313" key="3">
    <source>
        <dbReference type="EMBL" id="MEN1948000.1"/>
    </source>
</evidence>
<gene>
    <name evidence="3" type="ORF">WJX64_15685</name>
</gene>
<accession>A0ABU9W7M2</accession>
<dbReference type="Pfam" id="PF00534">
    <property type="entry name" value="Glycos_transf_1"/>
    <property type="match status" value="1"/>
</dbReference>
<dbReference type="InterPro" id="IPR001296">
    <property type="entry name" value="Glyco_trans_1"/>
</dbReference>
<dbReference type="RefSeq" id="WP_342115830.1">
    <property type="nucleotide sequence ID" value="NZ_JBCAUN010000003.1"/>
</dbReference>
<name>A0ABU9W7M2_9MICO</name>
<dbReference type="EMBL" id="JBCLVG010000003">
    <property type="protein sequence ID" value="MEN1948000.1"/>
    <property type="molecule type" value="Genomic_DNA"/>
</dbReference>
<dbReference type="Gene3D" id="3.40.50.2000">
    <property type="entry name" value="Glycogen Phosphorylase B"/>
    <property type="match status" value="2"/>
</dbReference>
<keyword evidence="3" id="KW-0328">Glycosyltransferase</keyword>
<protein>
    <submittedName>
        <fullName evidence="3">Glycosyltransferase</fullName>
        <ecNumber evidence="3">2.4.-.-</ecNumber>
    </submittedName>
</protein>
<proteinExistence type="predicted"/>
<dbReference type="PANTHER" id="PTHR46401">
    <property type="entry name" value="GLYCOSYLTRANSFERASE WBBK-RELATED"/>
    <property type="match status" value="1"/>
</dbReference>
<dbReference type="Proteomes" id="UP001425155">
    <property type="component" value="Unassembled WGS sequence"/>
</dbReference>
<dbReference type="SUPFAM" id="SSF53756">
    <property type="entry name" value="UDP-Glycosyltransferase/glycogen phosphorylase"/>
    <property type="match status" value="1"/>
</dbReference>
<evidence type="ECO:0000259" key="2">
    <source>
        <dbReference type="Pfam" id="PF00534"/>
    </source>
</evidence>
<organism evidence="3 4">
    <name type="scientific">Leifsonia stereocauli</name>
    <dbReference type="NCBI Taxonomy" id="3134136"/>
    <lineage>
        <taxon>Bacteria</taxon>
        <taxon>Bacillati</taxon>
        <taxon>Actinomycetota</taxon>
        <taxon>Actinomycetes</taxon>
        <taxon>Micrococcales</taxon>
        <taxon>Microbacteriaceae</taxon>
        <taxon>Leifsonia</taxon>
    </lineage>
</organism>
<feature type="domain" description="Glycosyl transferase family 1" evidence="2">
    <location>
        <begin position="183"/>
        <end position="323"/>
    </location>
</feature>
<dbReference type="PANTHER" id="PTHR46401:SF8">
    <property type="entry name" value="BLL6006 PROTEIN"/>
    <property type="match status" value="1"/>
</dbReference>
<keyword evidence="1 3" id="KW-0808">Transferase</keyword>
<evidence type="ECO:0000313" key="4">
    <source>
        <dbReference type="Proteomes" id="UP001425155"/>
    </source>
</evidence>
<evidence type="ECO:0000256" key="1">
    <source>
        <dbReference type="ARBA" id="ARBA00022679"/>
    </source>
</evidence>
<dbReference type="EC" id="2.4.-.-" evidence="3"/>